<feature type="region of interest" description="Disordered" evidence="6">
    <location>
        <begin position="285"/>
        <end position="307"/>
    </location>
</feature>
<gene>
    <name evidence="9" type="ORF">PG996_016042</name>
</gene>
<evidence type="ECO:0000256" key="4">
    <source>
        <dbReference type="ARBA" id="ARBA00023136"/>
    </source>
</evidence>
<evidence type="ECO:0000259" key="8">
    <source>
        <dbReference type="Pfam" id="PF20684"/>
    </source>
</evidence>
<feature type="transmembrane region" description="Helical" evidence="7">
    <location>
        <begin position="174"/>
        <end position="199"/>
    </location>
</feature>
<feature type="region of interest" description="Disordered" evidence="6">
    <location>
        <begin position="351"/>
        <end position="451"/>
    </location>
</feature>
<dbReference type="Proteomes" id="UP001446871">
    <property type="component" value="Unassembled WGS sequence"/>
</dbReference>
<feature type="domain" description="Rhodopsin" evidence="8">
    <location>
        <begin position="38"/>
        <end position="271"/>
    </location>
</feature>
<feature type="compositionally biased region" description="Basic and acidic residues" evidence="6">
    <location>
        <begin position="419"/>
        <end position="431"/>
    </location>
</feature>
<dbReference type="PANTHER" id="PTHR33048:SF47">
    <property type="entry name" value="INTEGRAL MEMBRANE PROTEIN-RELATED"/>
    <property type="match status" value="1"/>
</dbReference>
<dbReference type="InterPro" id="IPR052337">
    <property type="entry name" value="SAT4-like"/>
</dbReference>
<feature type="compositionally biased region" description="Polar residues" evidence="6">
    <location>
        <begin position="390"/>
        <end position="416"/>
    </location>
</feature>
<feature type="transmembrane region" description="Helical" evidence="7">
    <location>
        <begin position="211"/>
        <end position="229"/>
    </location>
</feature>
<keyword evidence="10" id="KW-1185">Reference proteome</keyword>
<evidence type="ECO:0000256" key="7">
    <source>
        <dbReference type="SAM" id="Phobius"/>
    </source>
</evidence>
<keyword evidence="3 7" id="KW-1133">Transmembrane helix</keyword>
<comment type="similarity">
    <text evidence="5">Belongs to the SAT4 family.</text>
</comment>
<feature type="compositionally biased region" description="Polar residues" evidence="6">
    <location>
        <begin position="285"/>
        <end position="299"/>
    </location>
</feature>
<keyword evidence="4 7" id="KW-0472">Membrane</keyword>
<comment type="caution">
    <text evidence="9">The sequence shown here is derived from an EMBL/GenBank/DDBJ whole genome shotgun (WGS) entry which is preliminary data.</text>
</comment>
<dbReference type="EMBL" id="JAQQWM010000009">
    <property type="protein sequence ID" value="KAK8047978.1"/>
    <property type="molecule type" value="Genomic_DNA"/>
</dbReference>
<accession>A0ABR1TMZ0</accession>
<dbReference type="PANTHER" id="PTHR33048">
    <property type="entry name" value="PTH11-LIKE INTEGRAL MEMBRANE PROTEIN (AFU_ORTHOLOGUE AFUA_5G11245)"/>
    <property type="match status" value="1"/>
</dbReference>
<feature type="transmembrane region" description="Helical" evidence="7">
    <location>
        <begin position="95"/>
        <end position="121"/>
    </location>
</feature>
<name>A0ABR1TMZ0_9PEZI</name>
<feature type="transmembrane region" description="Helical" evidence="7">
    <location>
        <begin position="133"/>
        <end position="154"/>
    </location>
</feature>
<evidence type="ECO:0000256" key="6">
    <source>
        <dbReference type="SAM" id="MobiDB-lite"/>
    </source>
</evidence>
<dbReference type="Pfam" id="PF20684">
    <property type="entry name" value="Fung_rhodopsin"/>
    <property type="match status" value="1"/>
</dbReference>
<organism evidence="9 10">
    <name type="scientific">Apiospora saccharicola</name>
    <dbReference type="NCBI Taxonomy" id="335842"/>
    <lineage>
        <taxon>Eukaryota</taxon>
        <taxon>Fungi</taxon>
        <taxon>Dikarya</taxon>
        <taxon>Ascomycota</taxon>
        <taxon>Pezizomycotina</taxon>
        <taxon>Sordariomycetes</taxon>
        <taxon>Xylariomycetidae</taxon>
        <taxon>Amphisphaeriales</taxon>
        <taxon>Apiosporaceae</taxon>
        <taxon>Apiospora</taxon>
    </lineage>
</organism>
<keyword evidence="2 7" id="KW-0812">Transmembrane</keyword>
<proteinExistence type="inferred from homology"/>
<feature type="transmembrane region" description="Helical" evidence="7">
    <location>
        <begin position="54"/>
        <end position="75"/>
    </location>
</feature>
<protein>
    <recommendedName>
        <fullName evidence="8">Rhodopsin domain-containing protein</fullName>
    </recommendedName>
</protein>
<sequence>MDINPIDNPEFFDPENRQVLMFVVLSILMGIATGVVGLRFYTRAVILGLVGLDDWLCLVSLGTILAFGAIALNLVTKGLGRHVGTLPRPDGFHDYMKTFFVMVIFYNLAIASFKFCFLAQYYRIINSKTMRRLIFAATGFVGVWTMTQVTLNIFQCTPISGFWEPGPGVKCLPIVPGWYIAAAGNIVADILIILIPLPLIKGLNLPRAQKLALAGIFCLGFLTTAISLIRVKYLPQGIDTTWDNADTTLWSMAECCTGILCVSLPTLRPLALRWFPRVFMALSRSTGGSSGRPNKSGSRPWQPKDLESCGGNSEACCGLRSAARTAKTKQWSHLGENDQDEATLVARTTDATVSVSRDHQGGGVEVSTDRPRRSSVPQNYSHRGSKAKATWSQTRSQTRSQTGRKSSITKTTTFFDSASEDREGPEIELHDVNANASGNGNDKTNKSRVSYPMPVYSGGAGEMGTMMMRTGHAVEITSGGKAVASMPGAGADENENSFIRVQQEVDVKGMAL</sequence>
<reference evidence="9 10" key="1">
    <citation type="submission" date="2023-01" db="EMBL/GenBank/DDBJ databases">
        <title>Analysis of 21 Apiospora genomes using comparative genomics revels a genus with tremendous synthesis potential of carbohydrate active enzymes and secondary metabolites.</title>
        <authorList>
            <person name="Sorensen T."/>
        </authorList>
    </citation>
    <scope>NUCLEOTIDE SEQUENCE [LARGE SCALE GENOMIC DNA]</scope>
    <source>
        <strain evidence="9 10">CBS 83171</strain>
    </source>
</reference>
<evidence type="ECO:0000256" key="5">
    <source>
        <dbReference type="ARBA" id="ARBA00038359"/>
    </source>
</evidence>
<evidence type="ECO:0000256" key="2">
    <source>
        <dbReference type="ARBA" id="ARBA00022692"/>
    </source>
</evidence>
<evidence type="ECO:0000256" key="1">
    <source>
        <dbReference type="ARBA" id="ARBA00004141"/>
    </source>
</evidence>
<feature type="transmembrane region" description="Helical" evidence="7">
    <location>
        <begin position="20"/>
        <end position="42"/>
    </location>
</feature>
<comment type="subcellular location">
    <subcellularLocation>
        <location evidence="1">Membrane</location>
        <topology evidence="1">Multi-pass membrane protein</topology>
    </subcellularLocation>
</comment>
<dbReference type="InterPro" id="IPR049326">
    <property type="entry name" value="Rhodopsin_dom_fungi"/>
</dbReference>
<evidence type="ECO:0000256" key="3">
    <source>
        <dbReference type="ARBA" id="ARBA00022989"/>
    </source>
</evidence>
<evidence type="ECO:0000313" key="9">
    <source>
        <dbReference type="EMBL" id="KAK8047978.1"/>
    </source>
</evidence>
<evidence type="ECO:0000313" key="10">
    <source>
        <dbReference type="Proteomes" id="UP001446871"/>
    </source>
</evidence>